<evidence type="ECO:0000313" key="1">
    <source>
        <dbReference type="EMBL" id="XAI70643.1"/>
    </source>
</evidence>
<dbReference type="EMBL" id="PP179325">
    <property type="protein sequence ID" value="XAI70643.1"/>
    <property type="molecule type" value="Genomic_DNA"/>
</dbReference>
<sequence>MNRIKLIAAMLALGTLAGCDNDARVASHNLSKAADNFEINRRIVFYNGINGGYMLSLEGRCSFDASQARKVDVTCKIGPNEYKKHSLGLSDNVTYFSEQLNGADVSVYHYRVIFKPQTILPDVDFKGSSQAIGDALTK</sequence>
<accession>A0AAU6W260</accession>
<gene>
    <name evidence="1" type="ORF">Touem01_00114</name>
</gene>
<name>A0AAU6W260_9VIRU</name>
<reference evidence="1" key="1">
    <citation type="journal article" date="2024" name="J. Gen. Virol.">
        <title>Novel phages of Pseudomonas syringae unveil numerous potential auxiliary metabolic genes.</title>
        <authorList>
            <person name="Feltin C."/>
            <person name="Garneau J.R."/>
            <person name="Morris C.E."/>
            <person name="Berard A."/>
            <person name="Torres-Barcelo C."/>
        </authorList>
    </citation>
    <scope>NUCLEOTIDE SEQUENCE</scope>
</reference>
<dbReference type="PROSITE" id="PS51257">
    <property type="entry name" value="PROKAR_LIPOPROTEIN"/>
    <property type="match status" value="1"/>
</dbReference>
<keyword evidence="1" id="KW-0449">Lipoprotein</keyword>
<dbReference type="InterPro" id="IPR058243">
    <property type="entry name" value="Phage_VG64"/>
</dbReference>
<organism evidence="1">
    <name type="scientific">Pseudomonas phage Touem01</name>
    <dbReference type="NCBI Taxonomy" id="3138548"/>
    <lineage>
        <taxon>Viruses</taxon>
    </lineage>
</organism>
<proteinExistence type="predicted"/>
<protein>
    <submittedName>
        <fullName evidence="1">Lipoprotein</fullName>
    </submittedName>
</protein>
<dbReference type="Pfam" id="PF25682">
    <property type="entry name" value="Phage_VG64"/>
    <property type="match status" value="1"/>
</dbReference>